<dbReference type="AlphaFoldDB" id="A0AA96X0U1"/>
<dbReference type="RefSeq" id="WP_316428287.1">
    <property type="nucleotide sequence ID" value="NZ_CP130144.1"/>
</dbReference>
<feature type="chain" id="PRO_5041694395" evidence="1">
    <location>
        <begin position="27"/>
        <end position="885"/>
    </location>
</feature>
<organism evidence="3">
    <name type="scientific">Leptolyngbya boryana CZ1</name>
    <dbReference type="NCBI Taxonomy" id="3060204"/>
    <lineage>
        <taxon>Bacteria</taxon>
        <taxon>Bacillati</taxon>
        <taxon>Cyanobacteriota</taxon>
        <taxon>Cyanophyceae</taxon>
        <taxon>Leptolyngbyales</taxon>
        <taxon>Leptolyngbyaceae</taxon>
        <taxon>Leptolyngbya group</taxon>
        <taxon>Leptolyngbya</taxon>
    </lineage>
</organism>
<reference evidence="3" key="1">
    <citation type="journal article" date="2023" name="Plants (Basel)">
        <title>Genomic Analysis of Leptolyngbya boryana CZ1 Reveals Efficient Carbon Fixation Modules.</title>
        <authorList>
            <person name="Bai X."/>
            <person name="Wang H."/>
            <person name="Cheng W."/>
            <person name="Wang J."/>
            <person name="Ma M."/>
            <person name="Hu H."/>
            <person name="Song Z."/>
            <person name="Ma H."/>
            <person name="Fan Y."/>
            <person name="Du C."/>
            <person name="Xu J."/>
        </authorList>
    </citation>
    <scope>NUCLEOTIDE SEQUENCE</scope>
    <source>
        <strain evidence="3">CZ1</strain>
    </source>
</reference>
<evidence type="ECO:0000259" key="2">
    <source>
        <dbReference type="SMART" id="SM00912"/>
    </source>
</evidence>
<dbReference type="EMBL" id="CP130144">
    <property type="protein sequence ID" value="WNZ47744.1"/>
    <property type="molecule type" value="Genomic_DNA"/>
</dbReference>
<feature type="domain" description="Filamentous haemagglutinin FhaB/tRNA nuclease CdiA-like TPS" evidence="2">
    <location>
        <begin position="31"/>
        <end position="138"/>
    </location>
</feature>
<gene>
    <name evidence="3" type="ORF">Q2T42_07850</name>
</gene>
<dbReference type="Gene3D" id="2.160.20.10">
    <property type="entry name" value="Single-stranded right-handed beta-helix, Pectin lyase-like"/>
    <property type="match status" value="3"/>
</dbReference>
<dbReference type="InterPro" id="IPR012334">
    <property type="entry name" value="Pectin_lyas_fold"/>
</dbReference>
<feature type="signal peptide" evidence="1">
    <location>
        <begin position="1"/>
        <end position="26"/>
    </location>
</feature>
<protein>
    <submittedName>
        <fullName evidence="3">Filamentous hemagglutinin N-terminal domain-containing protein</fullName>
    </submittedName>
</protein>
<dbReference type="InterPro" id="IPR011050">
    <property type="entry name" value="Pectin_lyase_fold/virulence"/>
</dbReference>
<keyword evidence="1" id="KW-0732">Signal</keyword>
<evidence type="ECO:0000256" key="1">
    <source>
        <dbReference type="SAM" id="SignalP"/>
    </source>
</evidence>
<evidence type="ECO:0000313" key="3">
    <source>
        <dbReference type="EMBL" id="WNZ47744.1"/>
    </source>
</evidence>
<dbReference type="NCBIfam" id="TIGR01901">
    <property type="entry name" value="adhes_NPXG"/>
    <property type="match status" value="1"/>
</dbReference>
<name>A0AA96X0U1_LEPBY</name>
<proteinExistence type="predicted"/>
<dbReference type="Pfam" id="PF05860">
    <property type="entry name" value="TPS"/>
    <property type="match status" value="1"/>
</dbReference>
<accession>A0AA96X0U1</accession>
<dbReference type="InterPro" id="IPR008638">
    <property type="entry name" value="FhaB/CdiA-like_TPS"/>
</dbReference>
<reference evidence="3" key="2">
    <citation type="submission" date="2023-07" db="EMBL/GenBank/DDBJ databases">
        <authorList>
            <person name="Bai X.-H."/>
            <person name="Wang H.-H."/>
            <person name="Wang J."/>
            <person name="Ma M.-Y."/>
            <person name="Hu H.-H."/>
            <person name="Song Z.-L."/>
            <person name="Ma H.-G."/>
            <person name="Fan Y."/>
            <person name="Du C.-Y."/>
            <person name="Xu J.-C."/>
        </authorList>
    </citation>
    <scope>NUCLEOTIDE SEQUENCE</scope>
    <source>
        <strain evidence="3">CZ1</strain>
    </source>
</reference>
<dbReference type="SMART" id="SM00912">
    <property type="entry name" value="Haemagg_act"/>
    <property type="match status" value="1"/>
</dbReference>
<dbReference type="SUPFAM" id="SSF51126">
    <property type="entry name" value="Pectin lyase-like"/>
    <property type="match status" value="4"/>
</dbReference>
<sequence length="885" mass="91568">MKKILGFPVSFCSFLPLLSGSQTLLAQIVPDATLSQPSIVNNNTIQGGTRSGTALFHSFKEFSIPTDSQAQFLPDAQVQNIILRVTGNQRSLIDGTLSVNGTANLFFLNPNGITFGQNARLAINGSLIASTADSWTFSNGSEYSARNPQAPPILTISTPIGLQFGARPGNIVHQANLSLPPGKILGLAGGEIRLDNASLNSPSGTIFLVSAMQSGTLQLLTTGLGETNIEQFGNIELSGASAINASGLGGGSVQIRGNQVTLRDQATIFSDTIGAIDGRDIEIQSNQLRLQDQAAIRAFTFGSGTGGHLSIRAKDAIALTGMGYPAFEQNLLGNYLFGNLDPRTVESSILTGTAGSARGGNLTISTPQLSLKEGSAIVDLTQASGAGGNLSVRGADTIEVISSALGTLASGDGKSGDVQIQTGRLNVSNTGIITSGTIGAGNSGNLTITADTVKVSGAFPQGVVASNIVTSTLAGSGNAGNLTINARQIQIENGASIVSESGVNLGGTVLVSSGKGGNILLNASDEIRLSGVGLPQSPNSSISTLTFGIAQAGDIHINTRRLIIFDQSLIEASSLTFGKSGNITINASESIQIAGNLNRFIGINANAEGDLKSTNSAGNISIRTSNLSVRNHGQISVSSFGEGTTGSIDVQANTINLDKSRISATTRAGSKGNIEIRAQNIVLRNSSQIQTNAGNSDSGNIDLQTNILLAIPSENSDITATAGEGRGGKIRITAQGIFGFQQGRSLTLNSDITASSSSKILDGTVTLTTFGTEPQVTTKLPITPIDRSARIDPICARLAKNNQFVMTERGGLEPPISEAVQSTPLWNDDRQSQKTPHPVQDSVPEITEASGWVKRADGEIMLVSESANRPILSPCLIPARVYSAP</sequence>